<evidence type="ECO:0000313" key="1">
    <source>
        <dbReference type="EMBL" id="KAH7904741.1"/>
    </source>
</evidence>
<name>A0ACB7ZUW0_9AGAM</name>
<organism evidence="1 2">
    <name type="scientific">Hygrophoropsis aurantiaca</name>
    <dbReference type="NCBI Taxonomy" id="72124"/>
    <lineage>
        <taxon>Eukaryota</taxon>
        <taxon>Fungi</taxon>
        <taxon>Dikarya</taxon>
        <taxon>Basidiomycota</taxon>
        <taxon>Agaricomycotina</taxon>
        <taxon>Agaricomycetes</taxon>
        <taxon>Agaricomycetidae</taxon>
        <taxon>Boletales</taxon>
        <taxon>Coniophorineae</taxon>
        <taxon>Hygrophoropsidaceae</taxon>
        <taxon>Hygrophoropsis</taxon>
    </lineage>
</organism>
<evidence type="ECO:0000313" key="2">
    <source>
        <dbReference type="Proteomes" id="UP000790377"/>
    </source>
</evidence>
<reference evidence="1" key="1">
    <citation type="journal article" date="2021" name="New Phytol.">
        <title>Evolutionary innovations through gain and loss of genes in the ectomycorrhizal Boletales.</title>
        <authorList>
            <person name="Wu G."/>
            <person name="Miyauchi S."/>
            <person name="Morin E."/>
            <person name="Kuo A."/>
            <person name="Drula E."/>
            <person name="Varga T."/>
            <person name="Kohler A."/>
            <person name="Feng B."/>
            <person name="Cao Y."/>
            <person name="Lipzen A."/>
            <person name="Daum C."/>
            <person name="Hundley H."/>
            <person name="Pangilinan J."/>
            <person name="Johnson J."/>
            <person name="Barry K."/>
            <person name="LaButti K."/>
            <person name="Ng V."/>
            <person name="Ahrendt S."/>
            <person name="Min B."/>
            <person name="Choi I.G."/>
            <person name="Park H."/>
            <person name="Plett J.M."/>
            <person name="Magnuson J."/>
            <person name="Spatafora J.W."/>
            <person name="Nagy L.G."/>
            <person name="Henrissat B."/>
            <person name="Grigoriev I.V."/>
            <person name="Yang Z.L."/>
            <person name="Xu J."/>
            <person name="Martin F.M."/>
        </authorList>
    </citation>
    <scope>NUCLEOTIDE SEQUENCE</scope>
    <source>
        <strain evidence="1">ATCC 28755</strain>
    </source>
</reference>
<gene>
    <name evidence="1" type="ORF">BJ138DRAFT_868421</name>
</gene>
<comment type="caution">
    <text evidence="1">The sequence shown here is derived from an EMBL/GenBank/DDBJ whole genome shotgun (WGS) entry which is preliminary data.</text>
</comment>
<sequence length="662" mass="71344">MSTSASPELEDPTLHLAMRKVFEGHTGSVSSVAYLKNGKQIVSGSTDQTIRIWNMENGKQESASMAHGSSVHSIAISPDEKTLVSGGSGMILWDLESWAVVWKTKELGGFHVAFSPDGQLIAEGHGQTIELLDVESGKRNKEPLQVGEYEIKCLAFSPNRSQLAVGSSDGKVRVFDVATSKIVVGPFKAHTMAVSSLAFTPDGKQFLTGSGDKSIRVWNSANGLEVGEPMLSVGPDAAVIHQIALSGDGRRLASVSWDYTVCIWDVGTRQQIGDPPRAPGIARSVAWSPEGHSVIAGDIRGNLSLWTVPPLEDKVTAPTLSTSSPPPPSASRSRANSLSSSILNLPAGPSATPPQPPEPNKGPGEDDNWEYFTNESFDSVLDLPADGKHPAQRRKRRRRRAAPVASTSSPPISVVPDAPPAIISVPRHSPPPPRLDQTPSPPAQTTTGVDMAADAPAPRVGALRRLWRQRQTLPRWTPRKNRDEPRESQPVVPSPAPDKVETQPPPTQAASPHNELAADHTGASETTKSRTIARLFTRSRRRPTNTTPRPENIEMHPPPSSRHRSRNPHTRPRRQSQSEVVNVAAGRLDQRLAASSNKWTDKIDWLDYICFCMCCPWNKVISESDSERQGNRTAAGAGAEGSSGSSSNSSVSPSPVDLNNIF</sequence>
<dbReference type="EMBL" id="MU268375">
    <property type="protein sequence ID" value="KAH7904741.1"/>
    <property type="molecule type" value="Genomic_DNA"/>
</dbReference>
<protein>
    <submittedName>
        <fullName evidence="1">WD40-repeat-containing domain protein</fullName>
    </submittedName>
</protein>
<accession>A0ACB7ZUW0</accession>
<dbReference type="Proteomes" id="UP000790377">
    <property type="component" value="Unassembled WGS sequence"/>
</dbReference>
<proteinExistence type="predicted"/>
<keyword evidence="2" id="KW-1185">Reference proteome</keyword>